<dbReference type="InterPro" id="IPR007167">
    <property type="entry name" value="Fe-transptr_FeoA-like"/>
</dbReference>
<evidence type="ECO:0000313" key="3">
    <source>
        <dbReference type="EMBL" id="CBH95664.1"/>
    </source>
</evidence>
<gene>
    <name evidence="3" type="ORF">CARN2_1928</name>
</gene>
<sequence>MNTLASLHPGALAIVTKVRAEGALMHRLAALGLRAGNQLLVLRQARFRGPIHVRIGTTELFLRRADARHVEVAASHVMQTASAGASRPVPSIASPRA</sequence>
<evidence type="ECO:0000259" key="2">
    <source>
        <dbReference type="SMART" id="SM00899"/>
    </source>
</evidence>
<reference evidence="3" key="1">
    <citation type="submission" date="2009-10" db="EMBL/GenBank/DDBJ databases">
        <title>Diversity of trophic interactions inside an arsenic-rich microbial ecosystem.</title>
        <authorList>
            <person name="Bertin P.N."/>
            <person name="Heinrich-Salmeron A."/>
            <person name="Pelletier E."/>
            <person name="Goulhen-Chollet F."/>
            <person name="Arsene-Ploetze F."/>
            <person name="Gallien S."/>
            <person name="Calteau A."/>
            <person name="Vallenet D."/>
            <person name="Casiot C."/>
            <person name="Chane-Woon-Ming B."/>
            <person name="Giloteaux L."/>
            <person name="Barakat M."/>
            <person name="Bonnefoy V."/>
            <person name="Bruneel O."/>
            <person name="Chandler M."/>
            <person name="Cleiss J."/>
            <person name="Duran R."/>
            <person name="Elbaz-Poulichet F."/>
            <person name="Fonknechten N."/>
            <person name="Lauga B."/>
            <person name="Mornico D."/>
            <person name="Ortet P."/>
            <person name="Schaeffer C."/>
            <person name="Siguier P."/>
            <person name="Alexander Thil Smith A."/>
            <person name="Van Dorsselaer A."/>
            <person name="Weissenbach J."/>
            <person name="Medigue C."/>
            <person name="Le Paslier D."/>
        </authorList>
    </citation>
    <scope>NUCLEOTIDE SEQUENCE</scope>
</reference>
<dbReference type="EMBL" id="CABM01000008">
    <property type="protein sequence ID" value="CBH95664.1"/>
    <property type="molecule type" value="Genomic_DNA"/>
</dbReference>
<dbReference type="SMART" id="SM00899">
    <property type="entry name" value="FeoA"/>
    <property type="match status" value="1"/>
</dbReference>
<dbReference type="Gene3D" id="2.30.30.90">
    <property type="match status" value="1"/>
</dbReference>
<dbReference type="InterPro" id="IPR038157">
    <property type="entry name" value="FeoA_core_dom"/>
</dbReference>
<feature type="domain" description="Ferrous iron transporter FeoA-like" evidence="2">
    <location>
        <begin position="2"/>
        <end position="74"/>
    </location>
</feature>
<dbReference type="AlphaFoldDB" id="E6PL63"/>
<organism evidence="3">
    <name type="scientific">mine drainage metagenome</name>
    <dbReference type="NCBI Taxonomy" id="410659"/>
    <lineage>
        <taxon>unclassified sequences</taxon>
        <taxon>metagenomes</taxon>
        <taxon>ecological metagenomes</taxon>
    </lineage>
</organism>
<protein>
    <submittedName>
        <fullName evidence="3">Ferrous iron transport protein A (Modular protein)</fullName>
    </submittedName>
</protein>
<dbReference type="PANTHER" id="PTHR42954">
    <property type="entry name" value="FE(2+) TRANSPORT PROTEIN A"/>
    <property type="match status" value="1"/>
</dbReference>
<proteinExistence type="predicted"/>
<comment type="caution">
    <text evidence="3">The sequence shown here is derived from an EMBL/GenBank/DDBJ whole genome shotgun (WGS) entry which is preliminary data.</text>
</comment>
<name>E6PL63_9ZZZZ</name>
<evidence type="ECO:0000256" key="1">
    <source>
        <dbReference type="ARBA" id="ARBA00023004"/>
    </source>
</evidence>
<dbReference type="GO" id="GO:0046914">
    <property type="term" value="F:transition metal ion binding"/>
    <property type="evidence" value="ECO:0007669"/>
    <property type="project" value="InterPro"/>
</dbReference>
<dbReference type="Pfam" id="PF04023">
    <property type="entry name" value="FeoA"/>
    <property type="match status" value="1"/>
</dbReference>
<accession>E6PL63</accession>
<dbReference type="SUPFAM" id="SSF50037">
    <property type="entry name" value="C-terminal domain of transcriptional repressors"/>
    <property type="match status" value="1"/>
</dbReference>
<dbReference type="InterPro" id="IPR052713">
    <property type="entry name" value="FeoA"/>
</dbReference>
<dbReference type="PANTHER" id="PTHR42954:SF2">
    <property type="entry name" value="FE(2+) TRANSPORT PROTEIN A"/>
    <property type="match status" value="1"/>
</dbReference>
<dbReference type="InterPro" id="IPR008988">
    <property type="entry name" value="Transcriptional_repressor_C"/>
</dbReference>
<keyword evidence="1" id="KW-0408">Iron</keyword>